<comment type="pathway">
    <text evidence="1">Metabolic intermediate biosynthesis; prephenate biosynthesis; prephenate from chorismate: step 1/1.</text>
</comment>
<evidence type="ECO:0000259" key="5">
    <source>
        <dbReference type="PROSITE" id="PS51168"/>
    </source>
</evidence>
<dbReference type="Pfam" id="PF01817">
    <property type="entry name" value="CM_2"/>
    <property type="match status" value="1"/>
</dbReference>
<keyword evidence="7" id="KW-1185">Reference proteome</keyword>
<dbReference type="PROSITE" id="PS51168">
    <property type="entry name" value="CHORISMATE_MUT_2"/>
    <property type="match status" value="1"/>
</dbReference>
<sequence length="179" mass="19169">MVVAVLAPPGAARAEVPARSLAPLVRVAAERLALADRVAAAKWGTGRPIEDAARERELLADVARRSGEMGIDPGRSVAVFRDQIEAAKLVERGLFLRWQARPGRAPAERPDLEGEVRPALDRVTGELLAELKATRGVRADPFCGLRLAGAVRQAEHERRLDGLHLAGLGRAVPSVCEDA</sequence>
<dbReference type="EMBL" id="JBHSXS010000015">
    <property type="protein sequence ID" value="MFC6882803.1"/>
    <property type="molecule type" value="Genomic_DNA"/>
</dbReference>
<dbReference type="SMART" id="SM00830">
    <property type="entry name" value="CM_2"/>
    <property type="match status" value="1"/>
</dbReference>
<dbReference type="EC" id="5.4.99.5" evidence="2"/>
<dbReference type="SUPFAM" id="SSF48600">
    <property type="entry name" value="Chorismate mutase II"/>
    <property type="match status" value="1"/>
</dbReference>
<gene>
    <name evidence="6" type="ORF">ACFQKB_23815</name>
</gene>
<evidence type="ECO:0000313" key="7">
    <source>
        <dbReference type="Proteomes" id="UP001596380"/>
    </source>
</evidence>
<comment type="caution">
    <text evidence="6">The sequence shown here is derived from an EMBL/GenBank/DDBJ whole genome shotgun (WGS) entry which is preliminary data.</text>
</comment>
<protein>
    <recommendedName>
        <fullName evidence="2">chorismate mutase</fullName>
        <ecNumber evidence="2">5.4.99.5</ecNumber>
    </recommendedName>
</protein>
<reference evidence="7" key="1">
    <citation type="journal article" date="2019" name="Int. J. Syst. Evol. Microbiol.">
        <title>The Global Catalogue of Microorganisms (GCM) 10K type strain sequencing project: providing services to taxonomists for standard genome sequencing and annotation.</title>
        <authorList>
            <consortium name="The Broad Institute Genomics Platform"/>
            <consortium name="The Broad Institute Genome Sequencing Center for Infectious Disease"/>
            <person name="Wu L."/>
            <person name="Ma J."/>
        </authorList>
    </citation>
    <scope>NUCLEOTIDE SEQUENCE [LARGE SCALE GENOMIC DNA]</scope>
    <source>
        <strain evidence="7">JCM 3369</strain>
    </source>
</reference>
<dbReference type="InterPro" id="IPR002701">
    <property type="entry name" value="CM_II_prokaryot"/>
</dbReference>
<dbReference type="NCBIfam" id="NF006741">
    <property type="entry name" value="PRK09269.1"/>
    <property type="match status" value="1"/>
</dbReference>
<dbReference type="GO" id="GO:0004106">
    <property type="term" value="F:chorismate mutase activity"/>
    <property type="evidence" value="ECO:0007669"/>
    <property type="project" value="UniProtKB-EC"/>
</dbReference>
<dbReference type="InterPro" id="IPR036263">
    <property type="entry name" value="Chorismate_II_sf"/>
</dbReference>
<dbReference type="Proteomes" id="UP001596380">
    <property type="component" value="Unassembled WGS sequence"/>
</dbReference>
<keyword evidence="3" id="KW-0732">Signal</keyword>
<dbReference type="InterPro" id="IPR051331">
    <property type="entry name" value="Chorismate_mutase-related"/>
</dbReference>
<dbReference type="InterPro" id="IPR036979">
    <property type="entry name" value="CM_dom_sf"/>
</dbReference>
<evidence type="ECO:0000256" key="1">
    <source>
        <dbReference type="ARBA" id="ARBA00004817"/>
    </source>
</evidence>
<evidence type="ECO:0000256" key="4">
    <source>
        <dbReference type="ARBA" id="ARBA00023235"/>
    </source>
</evidence>
<feature type="domain" description="Chorismate mutase" evidence="5">
    <location>
        <begin position="3"/>
        <end position="95"/>
    </location>
</feature>
<proteinExistence type="predicted"/>
<dbReference type="PANTHER" id="PTHR38041:SF2">
    <property type="entry name" value="SECRETED CHORISMATE MUTASE"/>
    <property type="match status" value="1"/>
</dbReference>
<organism evidence="6 7">
    <name type="scientific">Actinomadura yumaensis</name>
    <dbReference type="NCBI Taxonomy" id="111807"/>
    <lineage>
        <taxon>Bacteria</taxon>
        <taxon>Bacillati</taxon>
        <taxon>Actinomycetota</taxon>
        <taxon>Actinomycetes</taxon>
        <taxon>Streptosporangiales</taxon>
        <taxon>Thermomonosporaceae</taxon>
        <taxon>Actinomadura</taxon>
    </lineage>
</organism>
<dbReference type="InterPro" id="IPR008240">
    <property type="entry name" value="Chorismate_mutase_periplasmic"/>
</dbReference>
<keyword evidence="4 6" id="KW-0413">Isomerase</keyword>
<dbReference type="Gene3D" id="1.20.59.10">
    <property type="entry name" value="Chorismate mutase"/>
    <property type="match status" value="1"/>
</dbReference>
<evidence type="ECO:0000256" key="2">
    <source>
        <dbReference type="ARBA" id="ARBA00012404"/>
    </source>
</evidence>
<evidence type="ECO:0000313" key="6">
    <source>
        <dbReference type="EMBL" id="MFC6882803.1"/>
    </source>
</evidence>
<name>A0ABW2CQ25_9ACTN</name>
<evidence type="ECO:0000256" key="3">
    <source>
        <dbReference type="ARBA" id="ARBA00022729"/>
    </source>
</evidence>
<dbReference type="RefSeq" id="WP_378045273.1">
    <property type="nucleotide sequence ID" value="NZ_JBHSXE010000001.1"/>
</dbReference>
<accession>A0ABW2CQ25</accession>
<dbReference type="NCBIfam" id="TIGR01806">
    <property type="entry name" value="CM_mono2"/>
    <property type="match status" value="1"/>
</dbReference>
<dbReference type="PANTHER" id="PTHR38041">
    <property type="entry name" value="CHORISMATE MUTASE"/>
    <property type="match status" value="1"/>
</dbReference>